<reference evidence="3" key="1">
    <citation type="submission" date="2018-04" db="EMBL/GenBank/DDBJ databases">
        <title>Complete genome of Antarctic heterotrophic bacterium Hymenobacter nivis.</title>
        <authorList>
            <person name="Terashima M."/>
        </authorList>
    </citation>
    <scope>NUCLEOTIDE SEQUENCE [LARGE SCALE GENOMIC DNA]</scope>
    <source>
        <strain evidence="3">NBRC 111535</strain>
    </source>
</reference>
<evidence type="ECO:0000313" key="3">
    <source>
        <dbReference type="Proteomes" id="UP000245999"/>
    </source>
</evidence>
<organism evidence="2 3">
    <name type="scientific">Hymenobacter nivis</name>
    <dbReference type="NCBI Taxonomy" id="1850093"/>
    <lineage>
        <taxon>Bacteria</taxon>
        <taxon>Pseudomonadati</taxon>
        <taxon>Bacteroidota</taxon>
        <taxon>Cytophagia</taxon>
        <taxon>Cytophagales</taxon>
        <taxon>Hymenobacteraceae</taxon>
        <taxon>Hymenobacter</taxon>
    </lineage>
</organism>
<gene>
    <name evidence="2" type="ORF">DDQ68_09960</name>
</gene>
<dbReference type="EMBL" id="CP029145">
    <property type="protein sequence ID" value="AWM33070.1"/>
    <property type="molecule type" value="Genomic_DNA"/>
</dbReference>
<feature type="domain" description="DUF2059" evidence="1">
    <location>
        <begin position="51"/>
        <end position="94"/>
    </location>
</feature>
<dbReference type="InterPro" id="IPR018637">
    <property type="entry name" value="DUF2059"/>
</dbReference>
<dbReference type="OrthoDB" id="1143459at2"/>
<dbReference type="AlphaFoldDB" id="A0A2Z3GWL0"/>
<dbReference type="KEGG" id="hnv:DDQ68_09960"/>
<accession>A0A2Z3GWL0</accession>
<dbReference type="Proteomes" id="UP000245999">
    <property type="component" value="Chromosome"/>
</dbReference>
<sequence length="96" mass="10959">MSINSQIGIMLASQEAAQAQMMAKSPELNSQTQTMQAEMRQFYQKAMGWEAVRKDMVQAYGSHFTTDELYSLTAFYRSKIGQMLLRKQPAATRQEL</sequence>
<dbReference type="RefSeq" id="WP_109656157.1">
    <property type="nucleotide sequence ID" value="NZ_CP029145.1"/>
</dbReference>
<evidence type="ECO:0000259" key="1">
    <source>
        <dbReference type="Pfam" id="PF09832"/>
    </source>
</evidence>
<evidence type="ECO:0000313" key="2">
    <source>
        <dbReference type="EMBL" id="AWM33070.1"/>
    </source>
</evidence>
<proteinExistence type="predicted"/>
<dbReference type="Pfam" id="PF09832">
    <property type="entry name" value="DUF2059"/>
    <property type="match status" value="1"/>
</dbReference>
<keyword evidence="3" id="KW-1185">Reference proteome</keyword>
<protein>
    <recommendedName>
        <fullName evidence="1">DUF2059 domain-containing protein</fullName>
    </recommendedName>
</protein>
<name>A0A2Z3GWL0_9BACT</name>